<dbReference type="GO" id="GO:0005634">
    <property type="term" value="C:nucleus"/>
    <property type="evidence" value="ECO:0007669"/>
    <property type="project" value="UniProtKB-SubCell"/>
</dbReference>
<dbReference type="InterPro" id="IPR009057">
    <property type="entry name" value="Homeodomain-like_sf"/>
</dbReference>
<dbReference type="InterPro" id="IPR017930">
    <property type="entry name" value="Myb_dom"/>
</dbReference>
<keyword evidence="4 9" id="KW-0238">DNA-binding</keyword>
<evidence type="ECO:0000313" key="10">
    <source>
        <dbReference type="Proteomes" id="UP000245207"/>
    </source>
</evidence>
<dbReference type="OrthoDB" id="2143914at2759"/>
<dbReference type="CDD" id="cd00167">
    <property type="entry name" value="SANT"/>
    <property type="match status" value="3"/>
</dbReference>
<feature type="domain" description="Myb-like" evidence="7">
    <location>
        <begin position="234"/>
        <end position="284"/>
    </location>
</feature>
<name>A0A2U1LCB4_ARTAN</name>
<gene>
    <name evidence="9" type="ORF">CTI12_AA506590</name>
</gene>
<evidence type="ECO:0000259" key="8">
    <source>
        <dbReference type="PROSITE" id="PS51294"/>
    </source>
</evidence>
<dbReference type="SUPFAM" id="SSF46689">
    <property type="entry name" value="Homeodomain-like"/>
    <property type="match status" value="2"/>
</dbReference>
<dbReference type="Gene3D" id="1.10.10.60">
    <property type="entry name" value="Homeodomain-like"/>
    <property type="match status" value="3"/>
</dbReference>
<reference evidence="9 10" key="1">
    <citation type="journal article" date="2018" name="Mol. Plant">
        <title>The genome of Artemisia annua provides insight into the evolution of Asteraceae family and artemisinin biosynthesis.</title>
        <authorList>
            <person name="Shen Q."/>
            <person name="Zhang L."/>
            <person name="Liao Z."/>
            <person name="Wang S."/>
            <person name="Yan T."/>
            <person name="Shi P."/>
            <person name="Liu M."/>
            <person name="Fu X."/>
            <person name="Pan Q."/>
            <person name="Wang Y."/>
            <person name="Lv Z."/>
            <person name="Lu X."/>
            <person name="Zhang F."/>
            <person name="Jiang W."/>
            <person name="Ma Y."/>
            <person name="Chen M."/>
            <person name="Hao X."/>
            <person name="Li L."/>
            <person name="Tang Y."/>
            <person name="Lv G."/>
            <person name="Zhou Y."/>
            <person name="Sun X."/>
            <person name="Brodelius P.E."/>
            <person name="Rose J.K.C."/>
            <person name="Tang K."/>
        </authorList>
    </citation>
    <scope>NUCLEOTIDE SEQUENCE [LARGE SCALE GENOMIC DNA]</scope>
    <source>
        <strain evidence="10">cv. Huhao1</strain>
        <tissue evidence="9">Leaf</tissue>
    </source>
</reference>
<dbReference type="AlphaFoldDB" id="A0A2U1LCB4"/>
<proteinExistence type="predicted"/>
<evidence type="ECO:0000256" key="6">
    <source>
        <dbReference type="ARBA" id="ARBA00023242"/>
    </source>
</evidence>
<dbReference type="PROSITE" id="PS51294">
    <property type="entry name" value="HTH_MYB"/>
    <property type="match status" value="3"/>
</dbReference>
<protein>
    <submittedName>
        <fullName evidence="9">Homeodomain-like protein</fullName>
    </submittedName>
</protein>
<feature type="domain" description="HTH myb-type" evidence="8">
    <location>
        <begin position="138"/>
        <end position="181"/>
    </location>
</feature>
<dbReference type="InterPro" id="IPR050560">
    <property type="entry name" value="MYB_TF"/>
</dbReference>
<dbReference type="Proteomes" id="UP000245207">
    <property type="component" value="Unassembled WGS sequence"/>
</dbReference>
<keyword evidence="9" id="KW-0371">Homeobox</keyword>
<dbReference type="STRING" id="35608.A0A2U1LCB4"/>
<keyword evidence="6" id="KW-0539">Nucleus</keyword>
<evidence type="ECO:0000256" key="2">
    <source>
        <dbReference type="ARBA" id="ARBA00022737"/>
    </source>
</evidence>
<dbReference type="Pfam" id="PF13921">
    <property type="entry name" value="Myb_DNA-bind_6"/>
    <property type="match status" value="1"/>
</dbReference>
<evidence type="ECO:0000313" key="9">
    <source>
        <dbReference type="EMBL" id="PWA46645.1"/>
    </source>
</evidence>
<dbReference type="PANTHER" id="PTHR45614:SF252">
    <property type="entry name" value="TRANSCRIPTION FACTOR MYB3R-2-LIKE"/>
    <property type="match status" value="1"/>
</dbReference>
<evidence type="ECO:0000259" key="7">
    <source>
        <dbReference type="PROSITE" id="PS50090"/>
    </source>
</evidence>
<dbReference type="EMBL" id="PKPP01010186">
    <property type="protein sequence ID" value="PWA46645.1"/>
    <property type="molecule type" value="Genomic_DNA"/>
</dbReference>
<organism evidence="9 10">
    <name type="scientific">Artemisia annua</name>
    <name type="common">Sweet wormwood</name>
    <dbReference type="NCBI Taxonomy" id="35608"/>
    <lineage>
        <taxon>Eukaryota</taxon>
        <taxon>Viridiplantae</taxon>
        <taxon>Streptophyta</taxon>
        <taxon>Embryophyta</taxon>
        <taxon>Tracheophyta</taxon>
        <taxon>Spermatophyta</taxon>
        <taxon>Magnoliopsida</taxon>
        <taxon>eudicotyledons</taxon>
        <taxon>Gunneridae</taxon>
        <taxon>Pentapetalae</taxon>
        <taxon>asterids</taxon>
        <taxon>campanulids</taxon>
        <taxon>Asterales</taxon>
        <taxon>Asteraceae</taxon>
        <taxon>Asteroideae</taxon>
        <taxon>Anthemideae</taxon>
        <taxon>Artemisiinae</taxon>
        <taxon>Artemisia</taxon>
    </lineage>
</organism>
<feature type="domain" description="HTH myb-type" evidence="8">
    <location>
        <begin position="182"/>
        <end position="237"/>
    </location>
</feature>
<dbReference type="FunFam" id="1.10.10.60:FF:000010">
    <property type="entry name" value="Transcriptional activator Myb isoform A"/>
    <property type="match status" value="1"/>
</dbReference>
<dbReference type="SMART" id="SM00717">
    <property type="entry name" value="SANT"/>
    <property type="match status" value="3"/>
</dbReference>
<keyword evidence="3" id="KW-0805">Transcription regulation</keyword>
<evidence type="ECO:0000256" key="5">
    <source>
        <dbReference type="ARBA" id="ARBA00023163"/>
    </source>
</evidence>
<dbReference type="InterPro" id="IPR001005">
    <property type="entry name" value="SANT/Myb"/>
</dbReference>
<evidence type="ECO:0000256" key="1">
    <source>
        <dbReference type="ARBA" id="ARBA00004123"/>
    </source>
</evidence>
<evidence type="ECO:0000256" key="3">
    <source>
        <dbReference type="ARBA" id="ARBA00023015"/>
    </source>
</evidence>
<keyword evidence="5" id="KW-0804">Transcription</keyword>
<feature type="domain" description="Myb-like" evidence="7">
    <location>
        <begin position="182"/>
        <end position="233"/>
    </location>
</feature>
<keyword evidence="2" id="KW-0677">Repeat</keyword>
<dbReference type="GO" id="GO:0000981">
    <property type="term" value="F:DNA-binding transcription factor activity, RNA polymerase II-specific"/>
    <property type="evidence" value="ECO:0007669"/>
    <property type="project" value="TreeGrafter"/>
</dbReference>
<accession>A0A2U1LCB4</accession>
<keyword evidence="10" id="KW-1185">Reference proteome</keyword>
<comment type="subcellular location">
    <subcellularLocation>
        <location evidence="1">Nucleus</location>
    </subcellularLocation>
</comment>
<dbReference type="PANTHER" id="PTHR45614">
    <property type="entry name" value="MYB PROTEIN-RELATED"/>
    <property type="match status" value="1"/>
</dbReference>
<feature type="domain" description="Myb-like" evidence="7">
    <location>
        <begin position="130"/>
        <end position="181"/>
    </location>
</feature>
<sequence>MRTTAPTPRALVHTHSPLVFRPRRLHCATPPRSLIKKRRHGNARQLSYDVVANTVTQYEAITTKRRHENARQRSYDVAVTVTQYKAITTGIGMQREAQEVGLASSSSLSDSSYDANTPRSRSICGNVTQTKRSSQAGWTDDEDNLLCEVVRKYNARNWKKIAEWIPGRTDVQCLHRWQKVLNPEIIKGPWTKEEDDHIMKLVEANGCMKWSLIAKDLPGRIGKQCRERWHNHLDPAIKRESWSKEEESTLTYYHRIHGNKWAEIAKHLPGRTDNAIKNHWNCSLKKKLDLNMPPNLPTNIHQTKHKELDNSETRNEAQKTGQKALFCQDLNVCSTDLTLGTGDSGITGQDCLGFAKFAKGCGFKPPLSRFDQAKDSCIISEPRKRRKIDTASDLKPESSPKSTFLSLASFGFIEDNLKENAGLVNNKENGWSPPSRNSIRYENGQFSCSTPPDLTLSISFSNNSPESIVTNSAMNVKKTPSIIRKRADSFDHSCPRTPAQLNDLNTEIKTAGSENMKPSSGPWVQRPQPASGRRLDYVFSAEWDPTIVKGCNLSPLTPSSNVNIGTGC</sequence>
<evidence type="ECO:0000256" key="4">
    <source>
        <dbReference type="ARBA" id="ARBA00023125"/>
    </source>
</evidence>
<dbReference type="FunFam" id="1.10.10.60:FF:000016">
    <property type="entry name" value="Transcriptional activator Myb isoform A"/>
    <property type="match status" value="1"/>
</dbReference>
<comment type="caution">
    <text evidence="9">The sequence shown here is derived from an EMBL/GenBank/DDBJ whole genome shotgun (WGS) entry which is preliminary data.</text>
</comment>
<feature type="domain" description="HTH myb-type" evidence="8">
    <location>
        <begin position="238"/>
        <end position="288"/>
    </location>
</feature>
<dbReference type="PROSITE" id="PS50090">
    <property type="entry name" value="MYB_LIKE"/>
    <property type="match status" value="3"/>
</dbReference>
<dbReference type="GO" id="GO:0000978">
    <property type="term" value="F:RNA polymerase II cis-regulatory region sequence-specific DNA binding"/>
    <property type="evidence" value="ECO:0007669"/>
    <property type="project" value="TreeGrafter"/>
</dbReference>
<dbReference type="Pfam" id="PF00249">
    <property type="entry name" value="Myb_DNA-binding"/>
    <property type="match status" value="1"/>
</dbReference>